<dbReference type="InterPro" id="IPR052192">
    <property type="entry name" value="Insect_Ionotropic_Sensory_Rcpt"/>
</dbReference>
<evidence type="ECO:0000256" key="6">
    <source>
        <dbReference type="ARBA" id="ARBA00023170"/>
    </source>
</evidence>
<keyword evidence="6" id="KW-0675">Receptor</keyword>
<evidence type="ECO:0000256" key="2">
    <source>
        <dbReference type="ARBA" id="ARBA00022475"/>
    </source>
</evidence>
<keyword evidence="3 8" id="KW-0812">Transmembrane</keyword>
<reference evidence="11" key="1">
    <citation type="submission" date="2025-08" db="UniProtKB">
        <authorList>
            <consortium name="RefSeq"/>
        </authorList>
    </citation>
    <scope>IDENTIFICATION</scope>
    <source>
        <tissue evidence="11">Whole body</tissue>
    </source>
</reference>
<evidence type="ECO:0000256" key="9">
    <source>
        <dbReference type="SAM" id="SignalP"/>
    </source>
</evidence>
<feature type="transmembrane region" description="Helical" evidence="8">
    <location>
        <begin position="404"/>
        <end position="428"/>
    </location>
</feature>
<organism evidence="10 11">
    <name type="scientific">Ceratina calcarata</name>
    <dbReference type="NCBI Taxonomy" id="156304"/>
    <lineage>
        <taxon>Eukaryota</taxon>
        <taxon>Metazoa</taxon>
        <taxon>Ecdysozoa</taxon>
        <taxon>Arthropoda</taxon>
        <taxon>Hexapoda</taxon>
        <taxon>Insecta</taxon>
        <taxon>Pterygota</taxon>
        <taxon>Neoptera</taxon>
        <taxon>Endopterygota</taxon>
        <taxon>Hymenoptera</taxon>
        <taxon>Apocrita</taxon>
        <taxon>Aculeata</taxon>
        <taxon>Apoidea</taxon>
        <taxon>Anthophila</taxon>
        <taxon>Apidae</taxon>
        <taxon>Ceratina</taxon>
        <taxon>Zadontomerus</taxon>
    </lineage>
</organism>
<dbReference type="GO" id="GO:0005886">
    <property type="term" value="C:plasma membrane"/>
    <property type="evidence" value="ECO:0007669"/>
    <property type="project" value="UniProtKB-SubCell"/>
</dbReference>
<evidence type="ECO:0000256" key="1">
    <source>
        <dbReference type="ARBA" id="ARBA00004651"/>
    </source>
</evidence>
<name>A0AAJ7SDB9_9HYME</name>
<feature type="signal peptide" evidence="9">
    <location>
        <begin position="1"/>
        <end position="19"/>
    </location>
</feature>
<evidence type="ECO:0000256" key="3">
    <source>
        <dbReference type="ARBA" id="ARBA00022692"/>
    </source>
</evidence>
<evidence type="ECO:0000256" key="8">
    <source>
        <dbReference type="SAM" id="Phobius"/>
    </source>
</evidence>
<comment type="subcellular location">
    <subcellularLocation>
        <location evidence="1">Cell membrane</location>
        <topology evidence="1">Multi-pass membrane protein</topology>
    </subcellularLocation>
</comment>
<dbReference type="RefSeq" id="XP_026675351.1">
    <property type="nucleotide sequence ID" value="XM_026819550.1"/>
</dbReference>
<dbReference type="SUPFAM" id="SSF53850">
    <property type="entry name" value="Periplasmic binding protein-like II"/>
    <property type="match status" value="1"/>
</dbReference>
<keyword evidence="4 8" id="KW-1133">Transmembrane helix</keyword>
<dbReference type="PANTHER" id="PTHR42643:SF38">
    <property type="entry name" value="IONOTROPIC RECEPTOR 100A"/>
    <property type="match status" value="1"/>
</dbReference>
<feature type="transmembrane region" description="Helical" evidence="8">
    <location>
        <begin position="187"/>
        <end position="205"/>
    </location>
</feature>
<keyword evidence="5 8" id="KW-0472">Membrane</keyword>
<accession>A0AAJ7SDB9</accession>
<evidence type="ECO:0000256" key="5">
    <source>
        <dbReference type="ARBA" id="ARBA00023136"/>
    </source>
</evidence>
<evidence type="ECO:0000313" key="10">
    <source>
        <dbReference type="Proteomes" id="UP000694925"/>
    </source>
</evidence>
<dbReference type="Proteomes" id="UP000694925">
    <property type="component" value="Unplaced"/>
</dbReference>
<dbReference type="Gene3D" id="3.40.190.10">
    <property type="entry name" value="Periplasmic binding protein-like II"/>
    <property type="match status" value="1"/>
</dbReference>
<dbReference type="AlphaFoldDB" id="A0AAJ7SDB9"/>
<sequence>MRKLLLFVAILQFFNPAESVNGVIWDKKIEDFVPIFSVSAFALAKQDVLMRSRKEETHNFQGRIVRFTYFEEWNIVNSKNNGTEVTGVIGEIWNTLSEYLNFTLKLIKSDHTALGIRDVNNTYKFGLLNVIQRNGTDVLPRVEIVDGFRARIMQITVPLSKTGHKFYIHQKVTHVYTWMLNLFTPKTWYAVLIMYILFSVCNYLSQRINVKFLRKKLRVKLQDSFFYNFGMICGQSYLPDGICRSSKIVELWSLLENSQYNILTVNGSLPQLTLSAKALRVLPIEDILYEEVAKRHVIKSSIEEMYRTVCTSENYAMFEAIDIKQARGAHFCPLNPVGRNIIDNWIVSAIARNFRYKRTIDVAIIKFHEVGFIDALMKRFITFVDRIKEPPNIIEPINMEQIHLILLLFSNGFLLSFIVFLFEIIAFYCKVH</sequence>
<keyword evidence="9" id="KW-0732">Signal</keyword>
<keyword evidence="2" id="KW-1003">Cell membrane</keyword>
<keyword evidence="7" id="KW-0325">Glycoprotein</keyword>
<evidence type="ECO:0000256" key="7">
    <source>
        <dbReference type="ARBA" id="ARBA00023180"/>
    </source>
</evidence>
<feature type="chain" id="PRO_5042514550" evidence="9">
    <location>
        <begin position="20"/>
        <end position="432"/>
    </location>
</feature>
<protein>
    <submittedName>
        <fullName evidence="11">Uncharacterized protein LOC113465216 isoform X2</fullName>
    </submittedName>
</protein>
<keyword evidence="10" id="KW-1185">Reference proteome</keyword>
<proteinExistence type="predicted"/>
<evidence type="ECO:0000256" key="4">
    <source>
        <dbReference type="ARBA" id="ARBA00022989"/>
    </source>
</evidence>
<evidence type="ECO:0000313" key="11">
    <source>
        <dbReference type="RefSeq" id="XP_026675351.1"/>
    </source>
</evidence>
<dbReference type="PANTHER" id="PTHR42643">
    <property type="entry name" value="IONOTROPIC RECEPTOR 20A-RELATED"/>
    <property type="match status" value="1"/>
</dbReference>
<dbReference type="GeneID" id="113465216"/>
<gene>
    <name evidence="11" type="primary">LOC113465216</name>
</gene>